<sequence>MLASMPHRRTLERTAVRPIPNGATMAYGVDPKLLLDGGQPTVDCRQSSIRRTRRGSGSVPGSPRIGRGPSSEFLQQQQQQQGVTVARSPMPMRAAGMKRSAATRLGRAENMSSGSLNSIERRSKRAFKLLYLVRRHHARKPRQLPQQDVEHHCQKQAFYERANGYRLIS</sequence>
<dbReference type="VEuPathDB" id="VectorBase:AMEC022571"/>
<name>A0A182ULJ4_9DIPT</name>
<dbReference type="AlphaFoldDB" id="A0A182ULJ4"/>
<dbReference type="Proteomes" id="UP000075902">
    <property type="component" value="Unassembled WGS sequence"/>
</dbReference>
<reference evidence="3" key="1">
    <citation type="submission" date="2014-01" db="EMBL/GenBank/DDBJ databases">
        <title>The Genome Sequence of Anopheles melas CM1001059_A (V2).</title>
        <authorList>
            <consortium name="The Broad Institute Genomics Platform"/>
            <person name="Neafsey D.E."/>
            <person name="Besansky N."/>
            <person name="Howell P."/>
            <person name="Walton C."/>
            <person name="Young S.K."/>
            <person name="Zeng Q."/>
            <person name="Gargeya S."/>
            <person name="Fitzgerald M."/>
            <person name="Haas B."/>
            <person name="Abouelleil A."/>
            <person name="Allen A.W."/>
            <person name="Alvarado L."/>
            <person name="Arachchi H.M."/>
            <person name="Berlin A.M."/>
            <person name="Chapman S.B."/>
            <person name="Gainer-Dewar J."/>
            <person name="Goldberg J."/>
            <person name="Griggs A."/>
            <person name="Gujja S."/>
            <person name="Hansen M."/>
            <person name="Howarth C."/>
            <person name="Imamovic A."/>
            <person name="Ireland A."/>
            <person name="Larimer J."/>
            <person name="McCowan C."/>
            <person name="Murphy C."/>
            <person name="Pearson M."/>
            <person name="Poon T.W."/>
            <person name="Priest M."/>
            <person name="Roberts A."/>
            <person name="Saif S."/>
            <person name="Shea T."/>
            <person name="Sisk P."/>
            <person name="Sykes S."/>
            <person name="Wortman J."/>
            <person name="Nusbaum C."/>
            <person name="Birren B."/>
        </authorList>
    </citation>
    <scope>NUCLEOTIDE SEQUENCE [LARGE SCALE GENOMIC DNA]</scope>
    <source>
        <strain evidence="3">CM1001059</strain>
    </source>
</reference>
<reference evidence="2" key="2">
    <citation type="submission" date="2020-05" db="UniProtKB">
        <authorList>
            <consortium name="EnsemblMetazoa"/>
        </authorList>
    </citation>
    <scope>IDENTIFICATION</scope>
    <source>
        <strain evidence="2">CM1001059</strain>
    </source>
</reference>
<protein>
    <submittedName>
        <fullName evidence="2">Uncharacterized protein</fullName>
    </submittedName>
</protein>
<organism evidence="2 3">
    <name type="scientific">Anopheles melas</name>
    <dbReference type="NCBI Taxonomy" id="34690"/>
    <lineage>
        <taxon>Eukaryota</taxon>
        <taxon>Metazoa</taxon>
        <taxon>Ecdysozoa</taxon>
        <taxon>Arthropoda</taxon>
        <taxon>Hexapoda</taxon>
        <taxon>Insecta</taxon>
        <taxon>Pterygota</taxon>
        <taxon>Neoptera</taxon>
        <taxon>Endopterygota</taxon>
        <taxon>Diptera</taxon>
        <taxon>Nematocera</taxon>
        <taxon>Culicoidea</taxon>
        <taxon>Culicidae</taxon>
        <taxon>Anophelinae</taxon>
        <taxon>Anopheles</taxon>
    </lineage>
</organism>
<dbReference type="STRING" id="34690.A0A182ULJ4"/>
<feature type="region of interest" description="Disordered" evidence="1">
    <location>
        <begin position="34"/>
        <end position="80"/>
    </location>
</feature>
<accession>A0A182ULJ4</accession>
<evidence type="ECO:0000256" key="1">
    <source>
        <dbReference type="SAM" id="MobiDB-lite"/>
    </source>
</evidence>
<evidence type="ECO:0000313" key="3">
    <source>
        <dbReference type="Proteomes" id="UP000075902"/>
    </source>
</evidence>
<proteinExistence type="predicted"/>
<evidence type="ECO:0000313" key="2">
    <source>
        <dbReference type="EnsemblMetazoa" id="AMEC022571-PA"/>
    </source>
</evidence>
<dbReference type="EnsemblMetazoa" id="AMEC022571-RA">
    <property type="protein sequence ID" value="AMEC022571-PA"/>
    <property type="gene ID" value="AMEC022571"/>
</dbReference>
<keyword evidence="3" id="KW-1185">Reference proteome</keyword>